<feature type="compositionally biased region" description="Low complexity" evidence="1">
    <location>
        <begin position="138"/>
        <end position="155"/>
    </location>
</feature>
<dbReference type="InterPro" id="IPR011598">
    <property type="entry name" value="bHLH_dom"/>
</dbReference>
<dbReference type="PANTHER" id="PTHR47336">
    <property type="entry name" value="TRANSCRIPTION FACTOR HMS1-RELATED"/>
    <property type="match status" value="1"/>
</dbReference>
<feature type="compositionally biased region" description="Basic residues" evidence="1">
    <location>
        <begin position="158"/>
        <end position="167"/>
    </location>
</feature>
<dbReference type="Gene3D" id="4.10.280.10">
    <property type="entry name" value="Helix-loop-helix DNA-binding domain"/>
    <property type="match status" value="1"/>
</dbReference>
<organism evidence="3 4">
    <name type="scientific">Fonsecaea erecta</name>
    <dbReference type="NCBI Taxonomy" id="1367422"/>
    <lineage>
        <taxon>Eukaryota</taxon>
        <taxon>Fungi</taxon>
        <taxon>Dikarya</taxon>
        <taxon>Ascomycota</taxon>
        <taxon>Pezizomycotina</taxon>
        <taxon>Eurotiomycetes</taxon>
        <taxon>Chaetothyriomycetidae</taxon>
        <taxon>Chaetothyriales</taxon>
        <taxon>Herpotrichiellaceae</taxon>
        <taxon>Fonsecaea</taxon>
    </lineage>
</organism>
<feature type="domain" description="BHLH" evidence="2">
    <location>
        <begin position="181"/>
        <end position="251"/>
    </location>
</feature>
<evidence type="ECO:0000313" key="4">
    <source>
        <dbReference type="Proteomes" id="UP000078343"/>
    </source>
</evidence>
<sequence length="295" mass="32810">MAFYPEPFFLDAGSQQFQDETYFTNFQSDNEEHDLIAKDLDGWSIPTETQPMQSKSYAMQSYLNAPYLSPSLDPFDPAALQTVGPAQLQLNSGSELPMDYQPCQSPDTELGPPSVKDDCSDISPLSSPSLADTETYISKKSPPRSRAAARSSVSSQPKKGRPRKKRNQSNSSSEDESAILKAKFAHSVIERRYRDNLNGKMMQLHRVLLAAETNQTSSASLFNTSPTGPALSGRVRKSDIMARAINYIHQSEVEMRHLDDEIKRLQDQVGLFQKLVNCDDISLLKDMVGLGVQKP</sequence>
<dbReference type="InterPro" id="IPR052099">
    <property type="entry name" value="Regulatory_TF_Diverse"/>
</dbReference>
<accession>A0A178ZM10</accession>
<evidence type="ECO:0000313" key="3">
    <source>
        <dbReference type="EMBL" id="OAP60682.1"/>
    </source>
</evidence>
<feature type="region of interest" description="Disordered" evidence="1">
    <location>
        <begin position="91"/>
        <end position="178"/>
    </location>
</feature>
<dbReference type="InterPro" id="IPR036638">
    <property type="entry name" value="HLH_DNA-bd_sf"/>
</dbReference>
<gene>
    <name evidence="3" type="ORF">AYL99_05684</name>
</gene>
<keyword evidence="4" id="KW-1185">Reference proteome</keyword>
<dbReference type="SMART" id="SM00353">
    <property type="entry name" value="HLH"/>
    <property type="match status" value="1"/>
</dbReference>
<dbReference type="AlphaFoldDB" id="A0A178ZM10"/>
<dbReference type="Pfam" id="PF00010">
    <property type="entry name" value="HLH"/>
    <property type="match status" value="1"/>
</dbReference>
<evidence type="ECO:0000256" key="1">
    <source>
        <dbReference type="SAM" id="MobiDB-lite"/>
    </source>
</evidence>
<dbReference type="GeneID" id="30009852"/>
<proteinExistence type="predicted"/>
<dbReference type="PROSITE" id="PS50888">
    <property type="entry name" value="BHLH"/>
    <property type="match status" value="1"/>
</dbReference>
<dbReference type="GO" id="GO:0046983">
    <property type="term" value="F:protein dimerization activity"/>
    <property type="evidence" value="ECO:0007669"/>
    <property type="project" value="InterPro"/>
</dbReference>
<dbReference type="RefSeq" id="XP_018694049.1">
    <property type="nucleotide sequence ID" value="XM_018837196.1"/>
</dbReference>
<feature type="compositionally biased region" description="Polar residues" evidence="1">
    <location>
        <begin position="123"/>
        <end position="136"/>
    </location>
</feature>
<dbReference type="Proteomes" id="UP000078343">
    <property type="component" value="Unassembled WGS sequence"/>
</dbReference>
<dbReference type="EMBL" id="LVYI01000004">
    <property type="protein sequence ID" value="OAP60682.1"/>
    <property type="molecule type" value="Genomic_DNA"/>
</dbReference>
<comment type="caution">
    <text evidence="3">The sequence shown here is derived from an EMBL/GenBank/DDBJ whole genome shotgun (WGS) entry which is preliminary data.</text>
</comment>
<dbReference type="STRING" id="1367422.A0A178ZM10"/>
<evidence type="ECO:0000259" key="2">
    <source>
        <dbReference type="PROSITE" id="PS50888"/>
    </source>
</evidence>
<name>A0A178ZM10_9EURO</name>
<protein>
    <recommendedName>
        <fullName evidence="2">BHLH domain-containing protein</fullName>
    </recommendedName>
</protein>
<dbReference type="OrthoDB" id="2133190at2759"/>
<reference evidence="3 4" key="1">
    <citation type="submission" date="2016-04" db="EMBL/GenBank/DDBJ databases">
        <title>Draft genome of Fonsecaea erecta CBS 125763.</title>
        <authorList>
            <person name="Weiss V.A."/>
            <person name="Vicente V.A."/>
            <person name="Raittz R.T."/>
            <person name="Moreno L.F."/>
            <person name="De Souza E.M."/>
            <person name="Pedrosa F.O."/>
            <person name="Steffens M.B."/>
            <person name="Faoro H."/>
            <person name="Tadra-Sfeir M.Z."/>
            <person name="Najafzadeh M.J."/>
            <person name="Felipe M.S."/>
            <person name="Teixeira M."/>
            <person name="Sun J."/>
            <person name="Xi L."/>
            <person name="Gomes R."/>
            <person name="De Azevedo C.M."/>
            <person name="Salgado C.G."/>
            <person name="Da Silva M.B."/>
            <person name="Nascimento M.F."/>
            <person name="Queiroz-Telles F."/>
            <person name="Attili D.S."/>
            <person name="Gorbushina A."/>
        </authorList>
    </citation>
    <scope>NUCLEOTIDE SEQUENCE [LARGE SCALE GENOMIC DNA]</scope>
    <source>
        <strain evidence="3 4">CBS 125763</strain>
    </source>
</reference>
<dbReference type="PANTHER" id="PTHR47336:SF4">
    <property type="entry name" value="BHLH TRANSCRIPTION FACTOR (EUROFUNG)"/>
    <property type="match status" value="1"/>
</dbReference>
<dbReference type="SUPFAM" id="SSF47459">
    <property type="entry name" value="HLH, helix-loop-helix DNA-binding domain"/>
    <property type="match status" value="1"/>
</dbReference>